<dbReference type="Pfam" id="PF05057">
    <property type="entry name" value="DUF676"/>
    <property type="match status" value="1"/>
</dbReference>
<dbReference type="InterPro" id="IPR044294">
    <property type="entry name" value="Lipase-like"/>
</dbReference>
<dbReference type="OrthoDB" id="273452at2759"/>
<keyword evidence="3" id="KW-0812">Transmembrane</keyword>
<evidence type="ECO:0000256" key="3">
    <source>
        <dbReference type="SAM" id="Phobius"/>
    </source>
</evidence>
<dbReference type="GO" id="GO:0004622">
    <property type="term" value="F:phosphatidylcholine lysophospholipase activity"/>
    <property type="evidence" value="ECO:0007669"/>
    <property type="project" value="TreeGrafter"/>
</dbReference>
<keyword evidence="3" id="KW-1133">Transmembrane helix</keyword>
<dbReference type="OMA" id="FCTPHVG"/>
<evidence type="ECO:0000259" key="4">
    <source>
        <dbReference type="Pfam" id="PF05057"/>
    </source>
</evidence>
<gene>
    <name evidence="5" type="ORF">SAMD00023353_1401870</name>
</gene>
<dbReference type="InterPro" id="IPR029058">
    <property type="entry name" value="AB_hydrolase_fold"/>
</dbReference>
<keyword evidence="2" id="KW-0442">Lipid degradation</keyword>
<keyword evidence="2" id="KW-0443">Lipid metabolism</keyword>
<dbReference type="PANTHER" id="PTHR12482:SF65">
    <property type="entry name" value="ESTERASE, PUTATIVE (AFU_ORTHOLOGUE AFUA_3G12320)-RELATED"/>
    <property type="match status" value="1"/>
</dbReference>
<dbReference type="AlphaFoldDB" id="A0A1W2TD22"/>
<keyword evidence="3" id="KW-0472">Membrane</keyword>
<evidence type="ECO:0000313" key="5">
    <source>
        <dbReference type="EMBL" id="GAP85883.1"/>
    </source>
</evidence>
<dbReference type="GO" id="GO:0005811">
    <property type="term" value="C:lipid droplet"/>
    <property type="evidence" value="ECO:0007669"/>
    <property type="project" value="TreeGrafter"/>
</dbReference>
<dbReference type="GO" id="GO:0016042">
    <property type="term" value="P:lipid catabolic process"/>
    <property type="evidence" value="ECO:0007669"/>
    <property type="project" value="UniProtKB-KW"/>
</dbReference>
<evidence type="ECO:0000313" key="6">
    <source>
        <dbReference type="Proteomes" id="UP000054516"/>
    </source>
</evidence>
<evidence type="ECO:0000256" key="1">
    <source>
        <dbReference type="ARBA" id="ARBA00007920"/>
    </source>
</evidence>
<dbReference type="SUPFAM" id="SSF53474">
    <property type="entry name" value="alpha/beta-Hydrolases"/>
    <property type="match status" value="1"/>
</dbReference>
<keyword evidence="6" id="KW-1185">Reference proteome</keyword>
<protein>
    <submittedName>
        <fullName evidence="5">Putative lipid particle protein</fullName>
    </submittedName>
</protein>
<dbReference type="GO" id="GO:0047372">
    <property type="term" value="F:monoacylglycerol lipase activity"/>
    <property type="evidence" value="ECO:0007669"/>
    <property type="project" value="TreeGrafter"/>
</dbReference>
<sequence>MEFDGGNVSANHLCVLVHGLWGNPNHMNQVAKAIRAAHSEDELYLLLAKRNSGNFTYDGIELGGERVCVEIEEEIEAVRRKGGNITKLSIVGYSLGGLVARYAIGLLYAKGVLDKVEPVNFTTFATPHLGVRAPLQGLYDNIWNRLGARILSESGRQLFIVDKFRDTGRPLLSILADPDSIFITGLKMFKRRTLYSNIINDRTVVHYTSMITKTNPYQDVTKIKPRYVKGYEDVIIDTTNPVSPLAPRHPKSTIGSVAADGLSYIKNGPYILALTIVLPLGLTAFLLNSVVQTIRSSRRIQLHETGQAGIQIEKYRMPIWIKEFQGTVEDVYENLNSSQKQAYLTGSEDDQSSHDSLDRVEIAIPDLERQHSRPHLPTLALAPCQFDMITSLNSVGWRKHPVWIHKVRHSHAAIIVRTDRESFSEGNIVLKHWLDEEFLM</sequence>
<comment type="similarity">
    <text evidence="1">Belongs to the putative lipase ROG1 family.</text>
</comment>
<name>A0A1W2TD22_ROSNE</name>
<feature type="domain" description="DUF676" evidence="4">
    <location>
        <begin position="10"/>
        <end position="210"/>
    </location>
</feature>
<proteinExistence type="inferred from homology"/>
<dbReference type="Proteomes" id="UP000054516">
    <property type="component" value="Unassembled WGS sequence"/>
</dbReference>
<organism evidence="5">
    <name type="scientific">Rosellinia necatrix</name>
    <name type="common">White root-rot fungus</name>
    <dbReference type="NCBI Taxonomy" id="77044"/>
    <lineage>
        <taxon>Eukaryota</taxon>
        <taxon>Fungi</taxon>
        <taxon>Dikarya</taxon>
        <taxon>Ascomycota</taxon>
        <taxon>Pezizomycotina</taxon>
        <taxon>Sordariomycetes</taxon>
        <taxon>Xylariomycetidae</taxon>
        <taxon>Xylariales</taxon>
        <taxon>Xylariaceae</taxon>
        <taxon>Rosellinia</taxon>
    </lineage>
</organism>
<dbReference type="Gene3D" id="3.40.50.1820">
    <property type="entry name" value="alpha/beta hydrolase"/>
    <property type="match status" value="1"/>
</dbReference>
<reference evidence="5" key="1">
    <citation type="submission" date="2016-03" db="EMBL/GenBank/DDBJ databases">
        <title>Draft genome sequence of Rosellinia necatrix.</title>
        <authorList>
            <person name="Kanematsu S."/>
        </authorList>
    </citation>
    <scope>NUCLEOTIDE SEQUENCE [LARGE SCALE GENOMIC DNA]</scope>
    <source>
        <strain evidence="5">W97</strain>
    </source>
</reference>
<feature type="transmembrane region" description="Helical" evidence="3">
    <location>
        <begin position="270"/>
        <end position="291"/>
    </location>
</feature>
<dbReference type="PANTHER" id="PTHR12482">
    <property type="entry name" value="LIPASE ROG1-RELATED-RELATED"/>
    <property type="match status" value="1"/>
</dbReference>
<evidence type="ECO:0000256" key="2">
    <source>
        <dbReference type="ARBA" id="ARBA00022963"/>
    </source>
</evidence>
<dbReference type="EMBL" id="DF977459">
    <property type="protein sequence ID" value="GAP85883.1"/>
    <property type="molecule type" value="Genomic_DNA"/>
</dbReference>
<dbReference type="InterPro" id="IPR007751">
    <property type="entry name" value="DUF676_lipase-like"/>
</dbReference>
<accession>A0A1W2TD22</accession>